<name>A0A2H4NFQ5_EDWPI</name>
<evidence type="ECO:0000313" key="2">
    <source>
        <dbReference type="EMBL" id="ATV90678.1"/>
    </source>
</evidence>
<organism evidence="2">
    <name type="scientific">Edwardsiella piscicida</name>
    <dbReference type="NCBI Taxonomy" id="1263550"/>
    <lineage>
        <taxon>Bacteria</taxon>
        <taxon>Pseudomonadati</taxon>
        <taxon>Pseudomonadota</taxon>
        <taxon>Gammaproteobacteria</taxon>
        <taxon>Enterobacterales</taxon>
        <taxon>Hafniaceae</taxon>
        <taxon>Edwardsiella</taxon>
    </lineage>
</organism>
<geneLocation type="plasmid" evidence="2">
    <name>pPB07309</name>
</geneLocation>
<dbReference type="RefSeq" id="WP_109745713.1">
    <property type="nucleotide sequence ID" value="NZ_CP084515.1"/>
</dbReference>
<dbReference type="Gene3D" id="1.10.10.10">
    <property type="entry name" value="Winged helix-like DNA-binding domain superfamily/Winged helix DNA-binding domain"/>
    <property type="match status" value="1"/>
</dbReference>
<feature type="domain" description="DnaD N-terminal" evidence="1">
    <location>
        <begin position="37"/>
        <end position="133"/>
    </location>
</feature>
<dbReference type="AlphaFoldDB" id="A0A2H4NFQ5"/>
<accession>A0A2H4NFQ5</accession>
<proteinExistence type="predicted"/>
<dbReference type="InterPro" id="IPR036388">
    <property type="entry name" value="WH-like_DNA-bd_sf"/>
</dbReference>
<dbReference type="EMBL" id="MG212498">
    <property type="protein sequence ID" value="ATV90678.1"/>
    <property type="molecule type" value="Genomic_DNA"/>
</dbReference>
<sequence>MKSEIELKKAEPSPIEIPERILAIWGRSILNAGWTSVPNELLKNQAKLGIGNSELVLVINLISFMHHSDARVYPSIKLLCERMNQDRRTIQRNLNKLVEMDILRIKVRSTGKNTKGMTNLYDLTPLMLKLINLKIPSLDTPDEKHTCPNCGKIAISREEITKEFGFRYDANGKKRTQSWCKDCRGRKTLNLP</sequence>
<reference evidence="2" key="1">
    <citation type="journal article" date="2017" name="J. Clin. Microbiol.">
        <title>Comparative phenotypic and genotypic analysis of Edwardsiella spp. isolates from different hosts and geographic origins, with an emphasis on isolates formerly classified as E. tarda and an evaluation of diagnostic methods.</title>
        <authorList>
            <person name="Reichley S.R."/>
            <person name="Ware C."/>
            <person name="Steadman J."/>
            <person name="Gaunt P.S."/>
            <person name="Garcia J.C."/>
            <person name="LaFrentz B.R."/>
            <person name="Thachil A."/>
            <person name="Waldbieser G.C."/>
            <person name="Stine C.B."/>
            <person name="Bujan N."/>
            <person name="Arias C.R."/>
            <person name="Loch T."/>
            <person name="Welch T.J."/>
            <person name="Cipriano R.C."/>
            <person name="Greenway T.E."/>
            <person name="Khoo L.H."/>
            <person name="Wise D.J."/>
            <person name="Lawrence M.L."/>
            <person name="Griffin M.J."/>
        </authorList>
    </citation>
    <scope>NUCLEOTIDE SEQUENCE</scope>
    <source>
        <strain evidence="2">PB07-309</strain>
        <plasmid evidence="2">pPB07309</plasmid>
    </source>
</reference>
<dbReference type="Pfam" id="PF21984">
    <property type="entry name" value="DnaD_N"/>
    <property type="match status" value="1"/>
</dbReference>
<evidence type="ECO:0000259" key="1">
    <source>
        <dbReference type="Pfam" id="PF21984"/>
    </source>
</evidence>
<protein>
    <recommendedName>
        <fullName evidence="1">DnaD N-terminal domain-containing protein</fullName>
    </recommendedName>
</protein>
<dbReference type="InterPro" id="IPR053843">
    <property type="entry name" value="DnaD_N"/>
</dbReference>
<keyword evidence="2" id="KW-0614">Plasmid</keyword>